<feature type="compositionally biased region" description="Basic residues" evidence="2">
    <location>
        <begin position="640"/>
        <end position="651"/>
    </location>
</feature>
<feature type="compositionally biased region" description="Polar residues" evidence="2">
    <location>
        <begin position="1152"/>
        <end position="1164"/>
    </location>
</feature>
<evidence type="ECO:0000256" key="1">
    <source>
        <dbReference type="SAM" id="Coils"/>
    </source>
</evidence>
<feature type="compositionally biased region" description="Basic and acidic residues" evidence="2">
    <location>
        <begin position="667"/>
        <end position="679"/>
    </location>
</feature>
<feature type="region of interest" description="Disordered" evidence="2">
    <location>
        <begin position="164"/>
        <end position="317"/>
    </location>
</feature>
<gene>
    <name evidence="3" type="ORF">PSYICH_LOCUS344</name>
</gene>
<feature type="compositionally biased region" description="Acidic residues" evidence="2">
    <location>
        <begin position="196"/>
        <end position="217"/>
    </location>
</feature>
<feature type="coiled-coil region" evidence="1">
    <location>
        <begin position="458"/>
        <end position="485"/>
    </location>
</feature>
<feature type="region of interest" description="Disordered" evidence="2">
    <location>
        <begin position="1064"/>
        <end position="1084"/>
    </location>
</feature>
<feature type="compositionally biased region" description="Basic and acidic residues" evidence="2">
    <location>
        <begin position="295"/>
        <end position="317"/>
    </location>
</feature>
<feature type="compositionally biased region" description="Low complexity" evidence="2">
    <location>
        <begin position="218"/>
        <end position="231"/>
    </location>
</feature>
<feature type="compositionally biased region" description="Basic and acidic residues" evidence="2">
    <location>
        <begin position="821"/>
        <end position="844"/>
    </location>
</feature>
<feature type="region of interest" description="Disordered" evidence="2">
    <location>
        <begin position="774"/>
        <end position="886"/>
    </location>
</feature>
<keyword evidence="4" id="KW-1185">Reference proteome</keyword>
<sequence>MSINVHVTGNPISIKRGKMVTSDFDQCKNEFDKRRLMRLEQVRQQSKDIAEGLRNKVKKEKKVQMKEIEEEGKQKLKNWQNRKLLELQNQYQEALKELGVAHRAAQTIGDENEIIAEQELLNNKKADKRGKVAGGKLCEEKIKEELDKARQDERRKFVREIENARAQMITSPKPKRPKVWEKQRKSDGDISITVCDSDEGDSESDLSESEDSGEIEESSSCSCLASNSKASLTGNVSKRDFSATKHQEEKPPSIVPPLNLPQDDSPINFIPPNSPSEPPTLSSPRKPRQTYGDTRISDRIKRRDGVCTDKRDIKSPEPTRIPLVESRTDVRDFIRSRRCHTDCICCCKRRGHHRTADKQVETEFKEDHGTQTSENYIPSHPSVIVKDKQSKSSLDGKPSGSKVKVYDHPNRFTSEKSIPFGSMVEKIPLESLEYMTDQASEEDRQEAIKRRDRDAQIRGKKALEKEKLQREYEEMLKKLPLLQKKERICEIYNDKPEYHMSDERLKEKERVKQNNLENAYAKLFPNLKPATVTLPKTAQTNDEESSNDNENSVHSLNTAEWDVDNRVPNKFSSKEVQDIIKGFIKRKPRDRRSTLRELLKTLNIQKEELLNAIAALPQNDTIEELINDLRSFSDTDARSKSKSSKSNRKRRKDNEADTSIDSSQESSSKDIKGVGKESSSRGVGKSPRKKAKTKTRPNVIILQNTSTQTTPKSSKQVTKVSEGVMTDETKKHEKICDKLHVPCDCNKENQETSDDLCHIFIKLSDDDVPEVLVKSKDKEKSSKTALTKHTTIGTQMSPDATIRTQKPPETIKKPPHKPKPRPPERKTAKADPSAEKSRTWRDQLSKNSISTTSTSYLSPPDFHRSKNSEKSSFYNQRSKPHKDTLSSAFTSTKYDSMNQSTDPLKPYVKQLLSMSKGIVDNMSVSTSNVETPSQSIIEMDTNVPKQELMQLVEQFKGTVDDIATRLQSSPDISAVPFNTSATSSGKSCNQTDCRPVYQENTSSSSGQVKEDLVAQYAKVSDSVTKRIATLTKMIEDLRNEKIKMLQSSKSKSFQDRDFSTRYMDLPELRSSSSSSKSSSSEEEEILKKLMEIDQSVVEKMGKIRQQQQHQRTSKDAVDRSEDSVPKPRDLTSPNSTNQEIIDRLQRLKDQDQPPNSTKSQQQSFVPFLSDIPKLPKFEPQTDSNQLHKRPPPSKGLAAAKKFNGNISLVPHELSTIVEGDSQMSKVPSPETSDMNLNVPLLTIPEAELESGSGKSLKYRDCNKSSSSSKERTTSTKDDSMKSCDELPSSILGSSSSSSSGNRKKCDDSTCGAISLQHFSSSSSDDVENIEAMLRSIGMEWAIPTLYKTQEALALGSNSSSSLDVSNKKKKNQSDGIGSASEISLRDYLRKKVLKVSASTMLSDTTPPSFLGDQTELSGIVQCLGNSSVDKSRQRTSTPINDSKSTSKSKAVFTDSDLSSIKQEKRKS</sequence>
<feature type="compositionally biased region" description="Basic and acidic residues" evidence="2">
    <location>
        <begin position="359"/>
        <end position="369"/>
    </location>
</feature>
<feature type="compositionally biased region" description="Basic and acidic residues" evidence="2">
    <location>
        <begin position="1140"/>
        <end position="1151"/>
    </location>
</feature>
<feature type="coiled-coil region" evidence="1">
    <location>
        <begin position="36"/>
        <end position="104"/>
    </location>
</feature>
<name>A0A9P0CIV5_9CUCU</name>
<dbReference type="Proteomes" id="UP001153636">
    <property type="component" value="Chromosome 1"/>
</dbReference>
<feature type="compositionally biased region" description="Polar residues" evidence="2">
    <location>
        <begin position="783"/>
        <end position="804"/>
    </location>
</feature>
<accession>A0A9P0CIV5</accession>
<protein>
    <submittedName>
        <fullName evidence="3">Uncharacterized protein</fullName>
    </submittedName>
</protein>
<dbReference type="EMBL" id="OV651813">
    <property type="protein sequence ID" value="CAH1098876.1"/>
    <property type="molecule type" value="Genomic_DNA"/>
</dbReference>
<feature type="region of interest" description="Disordered" evidence="2">
    <location>
        <begin position="1427"/>
        <end position="1467"/>
    </location>
</feature>
<dbReference type="OrthoDB" id="6359887at2759"/>
<feature type="compositionally biased region" description="Basic and acidic residues" evidence="2">
    <location>
        <begin position="237"/>
        <end position="251"/>
    </location>
</feature>
<feature type="region of interest" description="Disordered" evidence="2">
    <location>
        <begin position="359"/>
        <end position="407"/>
    </location>
</feature>
<feature type="compositionally biased region" description="Polar residues" evidence="2">
    <location>
        <begin position="845"/>
        <end position="857"/>
    </location>
</feature>
<evidence type="ECO:0000313" key="3">
    <source>
        <dbReference type="EMBL" id="CAH1098876.1"/>
    </source>
</evidence>
<feature type="region of interest" description="Disordered" evidence="2">
    <location>
        <begin position="634"/>
        <end position="723"/>
    </location>
</feature>
<feature type="region of interest" description="Disordered" evidence="2">
    <location>
        <begin position="1252"/>
        <end position="1303"/>
    </location>
</feature>
<proteinExistence type="predicted"/>
<feature type="compositionally biased region" description="Polar residues" evidence="2">
    <location>
        <begin position="1427"/>
        <end position="1448"/>
    </location>
</feature>
<feature type="compositionally biased region" description="Basic and acidic residues" evidence="2">
    <location>
        <begin position="178"/>
        <end position="188"/>
    </location>
</feature>
<reference evidence="3" key="1">
    <citation type="submission" date="2022-01" db="EMBL/GenBank/DDBJ databases">
        <authorList>
            <person name="King R."/>
        </authorList>
    </citation>
    <scope>NUCLEOTIDE SEQUENCE</scope>
</reference>
<feature type="region of interest" description="Disordered" evidence="2">
    <location>
        <begin position="538"/>
        <end position="561"/>
    </location>
</feature>
<feature type="region of interest" description="Disordered" evidence="2">
    <location>
        <begin position="1100"/>
        <end position="1202"/>
    </location>
</feature>
<evidence type="ECO:0000256" key="2">
    <source>
        <dbReference type="SAM" id="MobiDB-lite"/>
    </source>
</evidence>
<feature type="compositionally biased region" description="Basic and acidic residues" evidence="2">
    <location>
        <begin position="1257"/>
        <end position="1284"/>
    </location>
</feature>
<keyword evidence="1" id="KW-0175">Coiled coil</keyword>
<feature type="compositionally biased region" description="Low complexity" evidence="2">
    <location>
        <begin position="705"/>
        <end position="721"/>
    </location>
</feature>
<evidence type="ECO:0000313" key="4">
    <source>
        <dbReference type="Proteomes" id="UP001153636"/>
    </source>
</evidence>
<organism evidence="3 4">
    <name type="scientific">Psylliodes chrysocephalus</name>
    <dbReference type="NCBI Taxonomy" id="3402493"/>
    <lineage>
        <taxon>Eukaryota</taxon>
        <taxon>Metazoa</taxon>
        <taxon>Ecdysozoa</taxon>
        <taxon>Arthropoda</taxon>
        <taxon>Hexapoda</taxon>
        <taxon>Insecta</taxon>
        <taxon>Pterygota</taxon>
        <taxon>Neoptera</taxon>
        <taxon>Endopterygota</taxon>
        <taxon>Coleoptera</taxon>
        <taxon>Polyphaga</taxon>
        <taxon>Cucujiformia</taxon>
        <taxon>Chrysomeloidea</taxon>
        <taxon>Chrysomelidae</taxon>
        <taxon>Galerucinae</taxon>
        <taxon>Alticini</taxon>
        <taxon>Psylliodes</taxon>
    </lineage>
</organism>
<feature type="compositionally biased region" description="Basic residues" evidence="2">
    <location>
        <begin position="686"/>
        <end position="695"/>
    </location>
</feature>
<feature type="compositionally biased region" description="Low complexity" evidence="2">
    <location>
        <begin position="1288"/>
        <end position="1300"/>
    </location>
</feature>
<feature type="compositionally biased region" description="Basic and acidic residues" evidence="2">
    <location>
        <begin position="1112"/>
        <end position="1129"/>
    </location>
</feature>
<feature type="region of interest" description="Disordered" evidence="2">
    <location>
        <begin position="1357"/>
        <end position="1376"/>
    </location>
</feature>